<organism evidence="9 10">
    <name type="scientific">Mycena chlorophos</name>
    <name type="common">Agaric fungus</name>
    <name type="synonym">Agaricus chlorophos</name>
    <dbReference type="NCBI Taxonomy" id="658473"/>
    <lineage>
        <taxon>Eukaryota</taxon>
        <taxon>Fungi</taxon>
        <taxon>Dikarya</taxon>
        <taxon>Basidiomycota</taxon>
        <taxon>Agaricomycotina</taxon>
        <taxon>Agaricomycetes</taxon>
        <taxon>Agaricomycetidae</taxon>
        <taxon>Agaricales</taxon>
        <taxon>Marasmiineae</taxon>
        <taxon>Mycenaceae</taxon>
        <taxon>Mycena</taxon>
    </lineage>
</organism>
<sequence>MSSEKNDDEKQLDTASVASQPSFTEEDERKLVRRLDARILPITCLLYLFAYLDRSNLGNAQDERKLVRRLDARILPITCLLYLFAYLDRSNLGNARLQGLPQDNLGGDPTGHLFDWVNSVFFFAYILCQVPGTIISKLYPPRYWIAAMAIGWGLSSTLMSTTTNFGGLMTARVFLGIFEAGFGPVIPLYYSFFYTKKEMGLRMAYWFGFAAVAGAFGGLIAFGVQHAHAAIHDWRLLFIIEGCPALIMGIVTLLFLPNRPETTTFFNEKERVIALDRMTRGTSGDTGATVTKAHILMAFKDWRCFAGGVIYFGLNTALASISAFLPTILTTLGFTKAAAQLLTVPPYALAAVMLVLFCFISDRLQSRGILMSISCVISGIGYIILLTVHSNVHARYFAVFCIVGGTYTTIGLTIAWYAHNLGSESKRATGIPIFMAIGQCGSVLGSHLFPLTQGPRYVQGFGVSCALQFLAAIVSLVLSYSYRRDNARRNELYGVPDPTAKVDTSELADKAPGFRYIV</sequence>
<protein>
    <submittedName>
        <fullName evidence="9">MFS general substrate transporter</fullName>
    </submittedName>
</protein>
<feature type="compositionally biased region" description="Basic and acidic residues" evidence="6">
    <location>
        <begin position="1"/>
        <end position="12"/>
    </location>
</feature>
<feature type="transmembrane region" description="Helical" evidence="7">
    <location>
        <begin position="70"/>
        <end position="87"/>
    </location>
</feature>
<feature type="compositionally biased region" description="Polar residues" evidence="6">
    <location>
        <begin position="13"/>
        <end position="22"/>
    </location>
</feature>
<evidence type="ECO:0000313" key="9">
    <source>
        <dbReference type="EMBL" id="GAT51597.1"/>
    </source>
</evidence>
<dbReference type="PANTHER" id="PTHR43791">
    <property type="entry name" value="PERMEASE-RELATED"/>
    <property type="match status" value="1"/>
</dbReference>
<name>A0ABQ0LKN4_MYCCL</name>
<keyword evidence="5 7" id="KW-0472">Membrane</keyword>
<evidence type="ECO:0000256" key="5">
    <source>
        <dbReference type="ARBA" id="ARBA00023136"/>
    </source>
</evidence>
<dbReference type="PANTHER" id="PTHR43791:SF36">
    <property type="entry name" value="TRANSPORTER, PUTATIVE (AFU_ORTHOLOGUE AFUA_6G08340)-RELATED"/>
    <property type="match status" value="1"/>
</dbReference>
<feature type="transmembrane region" description="Helical" evidence="7">
    <location>
        <begin position="236"/>
        <end position="256"/>
    </location>
</feature>
<reference evidence="9" key="1">
    <citation type="submission" date="2014-09" db="EMBL/GenBank/DDBJ databases">
        <title>Genome sequence of the luminous mushroom Mycena chlorophos for searching fungal bioluminescence genes.</title>
        <authorList>
            <person name="Tanaka Y."/>
            <person name="Kasuga D."/>
            <person name="Oba Y."/>
            <person name="Hase S."/>
            <person name="Sato K."/>
            <person name="Oba Y."/>
            <person name="Sakakibara Y."/>
        </authorList>
    </citation>
    <scope>NUCLEOTIDE SEQUENCE</scope>
</reference>
<dbReference type="PROSITE" id="PS50850">
    <property type="entry name" value="MFS"/>
    <property type="match status" value="1"/>
</dbReference>
<feature type="transmembrane region" description="Helical" evidence="7">
    <location>
        <begin position="143"/>
        <end position="161"/>
    </location>
</feature>
<evidence type="ECO:0000313" key="10">
    <source>
        <dbReference type="Proteomes" id="UP000815677"/>
    </source>
</evidence>
<evidence type="ECO:0000256" key="7">
    <source>
        <dbReference type="SAM" id="Phobius"/>
    </source>
</evidence>
<feature type="region of interest" description="Disordered" evidence="6">
    <location>
        <begin position="1"/>
        <end position="22"/>
    </location>
</feature>
<feature type="transmembrane region" description="Helical" evidence="7">
    <location>
        <begin position="204"/>
        <end position="224"/>
    </location>
</feature>
<dbReference type="Pfam" id="PF07690">
    <property type="entry name" value="MFS_1"/>
    <property type="match status" value="1"/>
</dbReference>
<keyword evidence="3 7" id="KW-0812">Transmembrane</keyword>
<keyword evidence="10" id="KW-1185">Reference proteome</keyword>
<dbReference type="InterPro" id="IPR036259">
    <property type="entry name" value="MFS_trans_sf"/>
</dbReference>
<proteinExistence type="predicted"/>
<feature type="transmembrane region" description="Helical" evidence="7">
    <location>
        <begin position="368"/>
        <end position="388"/>
    </location>
</feature>
<dbReference type="EMBL" id="DF847278">
    <property type="protein sequence ID" value="GAT51597.1"/>
    <property type="molecule type" value="Genomic_DNA"/>
</dbReference>
<feature type="transmembrane region" description="Helical" evidence="7">
    <location>
        <begin position="394"/>
        <end position="418"/>
    </location>
</feature>
<feature type="transmembrane region" description="Helical" evidence="7">
    <location>
        <begin position="173"/>
        <end position="192"/>
    </location>
</feature>
<feature type="transmembrane region" description="Helical" evidence="7">
    <location>
        <begin position="461"/>
        <end position="482"/>
    </location>
</feature>
<evidence type="ECO:0000256" key="3">
    <source>
        <dbReference type="ARBA" id="ARBA00022692"/>
    </source>
</evidence>
<evidence type="ECO:0000256" key="1">
    <source>
        <dbReference type="ARBA" id="ARBA00004141"/>
    </source>
</evidence>
<feature type="transmembrane region" description="Helical" evidence="7">
    <location>
        <begin position="116"/>
        <end position="136"/>
    </location>
</feature>
<dbReference type="InterPro" id="IPR020846">
    <property type="entry name" value="MFS_dom"/>
</dbReference>
<evidence type="ECO:0000256" key="2">
    <source>
        <dbReference type="ARBA" id="ARBA00022448"/>
    </source>
</evidence>
<feature type="domain" description="Major facilitator superfamily (MFS) profile" evidence="8">
    <location>
        <begin position="74"/>
        <end position="483"/>
    </location>
</feature>
<feature type="transmembrane region" description="Helical" evidence="7">
    <location>
        <begin position="337"/>
        <end position="361"/>
    </location>
</feature>
<dbReference type="Gene3D" id="1.20.1250.20">
    <property type="entry name" value="MFS general substrate transporter like domains"/>
    <property type="match status" value="2"/>
</dbReference>
<gene>
    <name evidence="9" type="ORF">MCHLO_08725</name>
</gene>
<feature type="transmembrane region" description="Helical" evidence="7">
    <location>
        <begin position="430"/>
        <end position="449"/>
    </location>
</feature>
<dbReference type="Proteomes" id="UP000815677">
    <property type="component" value="Unassembled WGS sequence"/>
</dbReference>
<accession>A0ABQ0LKN4</accession>
<keyword evidence="2" id="KW-0813">Transport</keyword>
<keyword evidence="4 7" id="KW-1133">Transmembrane helix</keyword>
<evidence type="ECO:0000256" key="4">
    <source>
        <dbReference type="ARBA" id="ARBA00022989"/>
    </source>
</evidence>
<evidence type="ECO:0000256" key="6">
    <source>
        <dbReference type="SAM" id="MobiDB-lite"/>
    </source>
</evidence>
<feature type="transmembrane region" description="Helical" evidence="7">
    <location>
        <begin position="304"/>
        <end position="325"/>
    </location>
</feature>
<dbReference type="SUPFAM" id="SSF103473">
    <property type="entry name" value="MFS general substrate transporter"/>
    <property type="match status" value="1"/>
</dbReference>
<comment type="subcellular location">
    <subcellularLocation>
        <location evidence="1">Membrane</location>
        <topology evidence="1">Multi-pass membrane protein</topology>
    </subcellularLocation>
</comment>
<evidence type="ECO:0000259" key="8">
    <source>
        <dbReference type="PROSITE" id="PS50850"/>
    </source>
</evidence>
<dbReference type="InterPro" id="IPR011701">
    <property type="entry name" value="MFS"/>
</dbReference>